<feature type="non-terminal residue" evidence="1">
    <location>
        <position position="263"/>
    </location>
</feature>
<dbReference type="PANTHER" id="PTHR21553">
    <property type="entry name" value="ALMS1-RELATED"/>
    <property type="match status" value="1"/>
</dbReference>
<sequence>APQILKSEDEEEKKARAWVKLKLASRSQESVSDLNEENQRRIEEIKAELLLSAKKSALAKDPWVCRLEAASEYSHNQEQDIERFKAPGDKRVQTDKHTRAVRTKELLESSLRQAMPLCRADPSDCCLLKDMQFKSLSTVQTPICNQHQTVATGHSDALVELHPPLQKEWGTCAVRSAAASDIQTEVHLPAQKKLSLENCSEDMAKQITSITFSSRKRLQSPLTSVALSSSLARYGLDGITPLEVDSASTEEHSHDRQQWERSK</sequence>
<dbReference type="EMBL" id="KL411270">
    <property type="protein sequence ID" value="KFR05369.1"/>
    <property type="molecule type" value="Genomic_DNA"/>
</dbReference>
<dbReference type="GO" id="GO:0005813">
    <property type="term" value="C:centrosome"/>
    <property type="evidence" value="ECO:0007669"/>
    <property type="project" value="TreeGrafter"/>
</dbReference>
<name>A0A091VQ77_NIPNI</name>
<reference evidence="1 2" key="1">
    <citation type="submission" date="2014-04" db="EMBL/GenBank/DDBJ databases">
        <title>Genome evolution of avian class.</title>
        <authorList>
            <person name="Zhang G."/>
            <person name="Li C."/>
        </authorList>
    </citation>
    <scope>NUCLEOTIDE SEQUENCE [LARGE SCALE GENOMIC DNA]</scope>
    <source>
        <strain evidence="1">BGI_Y956</strain>
    </source>
</reference>
<dbReference type="Proteomes" id="UP000053283">
    <property type="component" value="Unassembled WGS sequence"/>
</dbReference>
<dbReference type="GO" id="GO:0046599">
    <property type="term" value="P:regulation of centriole replication"/>
    <property type="evidence" value="ECO:0007669"/>
    <property type="project" value="TreeGrafter"/>
</dbReference>
<dbReference type="GO" id="GO:0005829">
    <property type="term" value="C:cytosol"/>
    <property type="evidence" value="ECO:0007669"/>
    <property type="project" value="TreeGrafter"/>
</dbReference>
<evidence type="ECO:0000313" key="2">
    <source>
        <dbReference type="Proteomes" id="UP000053283"/>
    </source>
</evidence>
<protein>
    <submittedName>
        <fullName evidence="1">Alstrom syndrome protein 1</fullName>
    </submittedName>
</protein>
<feature type="non-terminal residue" evidence="1">
    <location>
        <position position="1"/>
    </location>
</feature>
<gene>
    <name evidence="1" type="ORF">Y956_05167</name>
</gene>
<dbReference type="GO" id="GO:0008017">
    <property type="term" value="F:microtubule binding"/>
    <property type="evidence" value="ECO:0007669"/>
    <property type="project" value="TreeGrafter"/>
</dbReference>
<organism evidence="1 2">
    <name type="scientific">Nipponia nippon</name>
    <name type="common">Crested ibis</name>
    <name type="synonym">Ibis nippon</name>
    <dbReference type="NCBI Taxonomy" id="128390"/>
    <lineage>
        <taxon>Eukaryota</taxon>
        <taxon>Metazoa</taxon>
        <taxon>Chordata</taxon>
        <taxon>Craniata</taxon>
        <taxon>Vertebrata</taxon>
        <taxon>Euteleostomi</taxon>
        <taxon>Archelosauria</taxon>
        <taxon>Archosauria</taxon>
        <taxon>Dinosauria</taxon>
        <taxon>Saurischia</taxon>
        <taxon>Theropoda</taxon>
        <taxon>Coelurosauria</taxon>
        <taxon>Aves</taxon>
        <taxon>Neognathae</taxon>
        <taxon>Neoaves</taxon>
        <taxon>Aequornithes</taxon>
        <taxon>Pelecaniformes</taxon>
        <taxon>Threskiornithidae</taxon>
        <taxon>Nipponia</taxon>
    </lineage>
</organism>
<accession>A0A091VQ77</accession>
<keyword evidence="2" id="KW-1185">Reference proteome</keyword>
<dbReference type="AlphaFoldDB" id="A0A091VQ77"/>
<dbReference type="PANTHER" id="PTHR21553:SF22">
    <property type="entry name" value="CENTROSOME-ASSOCIATED PROTEIN ALMS1"/>
    <property type="match status" value="1"/>
</dbReference>
<proteinExistence type="predicted"/>
<dbReference type="STRING" id="128390.A0A091VQ77"/>
<dbReference type="GO" id="GO:0005814">
    <property type="term" value="C:centriole"/>
    <property type="evidence" value="ECO:0007669"/>
    <property type="project" value="TreeGrafter"/>
</dbReference>
<evidence type="ECO:0000313" key="1">
    <source>
        <dbReference type="EMBL" id="KFR05369.1"/>
    </source>
</evidence>